<dbReference type="Proteomes" id="UP001501423">
    <property type="component" value="Unassembled WGS sequence"/>
</dbReference>
<gene>
    <name evidence="2" type="ORF">GCM10010478_08060</name>
</gene>
<organism evidence="2 3">
    <name type="scientific">Streptomyces erythrogriseus</name>
    <dbReference type="NCBI Taxonomy" id="284027"/>
    <lineage>
        <taxon>Bacteria</taxon>
        <taxon>Bacillati</taxon>
        <taxon>Actinomycetota</taxon>
        <taxon>Actinomycetes</taxon>
        <taxon>Kitasatosporales</taxon>
        <taxon>Streptomycetaceae</taxon>
        <taxon>Streptomyces</taxon>
        <taxon>Streptomyces griseoincarnatus group</taxon>
    </lineage>
</organism>
<dbReference type="PROSITE" id="PS51318">
    <property type="entry name" value="TAT"/>
    <property type="match status" value="1"/>
</dbReference>
<reference evidence="2 3" key="1">
    <citation type="journal article" date="2019" name="Int. J. Syst. Evol. Microbiol.">
        <title>The Global Catalogue of Microorganisms (GCM) 10K type strain sequencing project: providing services to taxonomists for standard genome sequencing and annotation.</title>
        <authorList>
            <consortium name="The Broad Institute Genomics Platform"/>
            <consortium name="The Broad Institute Genome Sequencing Center for Infectious Disease"/>
            <person name="Wu L."/>
            <person name="Ma J."/>
        </authorList>
    </citation>
    <scope>NUCLEOTIDE SEQUENCE [LARGE SCALE GENOMIC DNA]</scope>
    <source>
        <strain evidence="2 3">JCM 9650</strain>
    </source>
</reference>
<comment type="caution">
    <text evidence="2">The sequence shown here is derived from an EMBL/GenBank/DDBJ whole genome shotgun (WGS) entry which is preliminary data.</text>
</comment>
<dbReference type="InterPro" id="IPR006311">
    <property type="entry name" value="TAT_signal"/>
</dbReference>
<sequence>MALSRRTLLGLAAAVPVSAALAACGGSSGPGKGGAATYWYLNGQPQEGVRAGAVDAFNKAHPDTQIEDTTYQNDAYKTKIKTAIGAGQAPTVIWGWGGGTLRAYAEAGQVEDLTPWFDENPDVKKGLFPSSFGAATVDGRIYAMPCETVQPIILYYNKRVFDRVKVDPPETWDDIMALVPKFNAKGIAPFALGGQSRWTNMMWLEFLFDRIGGPEVFQAAIEGEKNAWSHPDAIKALTALQDLVKADGFVKGFSSITADSNADQALLYTDRAAMMLHGAWSYGIQKADGGDFVSSDSLGFMTFPAVEGGKGDLSNTVGNPAQYLSVSAKASAEQKKIAKDFFATGVLQEEEVKQWIGNGSVPIRLGTEKLLAASDNAEFLQFTYDIASKAKVFVQSWDQALSPTAAETLLDNIVKLFQLSISPQQFASNLNAVTAA</sequence>
<keyword evidence="1" id="KW-0732">Signal</keyword>
<dbReference type="Gene3D" id="3.40.190.10">
    <property type="entry name" value="Periplasmic binding protein-like II"/>
    <property type="match status" value="2"/>
</dbReference>
<dbReference type="PROSITE" id="PS51257">
    <property type="entry name" value="PROKAR_LIPOPROTEIN"/>
    <property type="match status" value="1"/>
</dbReference>
<keyword evidence="3" id="KW-1185">Reference proteome</keyword>
<dbReference type="SUPFAM" id="SSF53850">
    <property type="entry name" value="Periplasmic binding protein-like II"/>
    <property type="match status" value="1"/>
</dbReference>
<accession>A0ABN3WEQ4</accession>
<dbReference type="Pfam" id="PF01547">
    <property type="entry name" value="SBP_bac_1"/>
    <property type="match status" value="1"/>
</dbReference>
<feature type="signal peptide" evidence="1">
    <location>
        <begin position="1"/>
        <end position="22"/>
    </location>
</feature>
<evidence type="ECO:0000256" key="1">
    <source>
        <dbReference type="SAM" id="SignalP"/>
    </source>
</evidence>
<dbReference type="InterPro" id="IPR006059">
    <property type="entry name" value="SBP"/>
</dbReference>
<evidence type="ECO:0000313" key="2">
    <source>
        <dbReference type="EMBL" id="GAA2911720.1"/>
    </source>
</evidence>
<proteinExistence type="predicted"/>
<feature type="chain" id="PRO_5046928719" evidence="1">
    <location>
        <begin position="23"/>
        <end position="436"/>
    </location>
</feature>
<protein>
    <submittedName>
        <fullName evidence="2">Extracellular solute-binding protein</fullName>
    </submittedName>
</protein>
<dbReference type="RefSeq" id="WP_346087711.1">
    <property type="nucleotide sequence ID" value="NZ_BAAAVA010000005.1"/>
</dbReference>
<name>A0ABN3WEQ4_9ACTN</name>
<dbReference type="InterPro" id="IPR050490">
    <property type="entry name" value="Bact_solute-bd_prot1"/>
</dbReference>
<dbReference type="EMBL" id="BAAAVA010000005">
    <property type="protein sequence ID" value="GAA2911720.1"/>
    <property type="molecule type" value="Genomic_DNA"/>
</dbReference>
<dbReference type="PANTHER" id="PTHR43649">
    <property type="entry name" value="ARABINOSE-BINDING PROTEIN-RELATED"/>
    <property type="match status" value="1"/>
</dbReference>
<evidence type="ECO:0000313" key="3">
    <source>
        <dbReference type="Proteomes" id="UP001501423"/>
    </source>
</evidence>
<dbReference type="PANTHER" id="PTHR43649:SF14">
    <property type="entry name" value="BLR3389 PROTEIN"/>
    <property type="match status" value="1"/>
</dbReference>